<dbReference type="InterPro" id="IPR001394">
    <property type="entry name" value="Peptidase_C19_UCH"/>
</dbReference>
<dbReference type="AlphaFoldDB" id="A0A6J8DEF6"/>
<dbReference type="SUPFAM" id="SSF54001">
    <property type="entry name" value="Cysteine proteinases"/>
    <property type="match status" value="1"/>
</dbReference>
<dbReference type="PANTHER" id="PTHR24006:SF915">
    <property type="entry name" value="UBIQUITIN CARBOXYL-TERMINAL HYDROLASE-RELATED"/>
    <property type="match status" value="1"/>
</dbReference>
<protein>
    <submittedName>
        <fullName evidence="3">USP26_29_37</fullName>
        <ecNumber evidence="3">3.4.19.12</ecNumber>
    </submittedName>
</protein>
<feature type="region of interest" description="Disordered" evidence="1">
    <location>
        <begin position="586"/>
        <end position="667"/>
    </location>
</feature>
<dbReference type="Gene3D" id="3.90.70.10">
    <property type="entry name" value="Cysteine proteinases"/>
    <property type="match status" value="2"/>
</dbReference>
<keyword evidence="3" id="KW-0378">Hydrolase</keyword>
<name>A0A6J8DEF6_MYTCO</name>
<dbReference type="InterPro" id="IPR050164">
    <property type="entry name" value="Peptidase_C19"/>
</dbReference>
<dbReference type="InterPro" id="IPR018200">
    <property type="entry name" value="USP_CS"/>
</dbReference>
<dbReference type="GO" id="GO:0004843">
    <property type="term" value="F:cysteine-type deubiquitinase activity"/>
    <property type="evidence" value="ECO:0007669"/>
    <property type="project" value="UniProtKB-EC"/>
</dbReference>
<dbReference type="EC" id="3.4.19.12" evidence="3"/>
<evidence type="ECO:0000313" key="3">
    <source>
        <dbReference type="EMBL" id="CAC5406385.1"/>
    </source>
</evidence>
<reference evidence="3 4" key="1">
    <citation type="submission" date="2020-06" db="EMBL/GenBank/DDBJ databases">
        <authorList>
            <person name="Li R."/>
            <person name="Bekaert M."/>
        </authorList>
    </citation>
    <scope>NUCLEOTIDE SEQUENCE [LARGE SCALE GENOMIC DNA]</scope>
    <source>
        <strain evidence="4">wild</strain>
    </source>
</reference>
<organism evidence="3 4">
    <name type="scientific">Mytilus coruscus</name>
    <name type="common">Sea mussel</name>
    <dbReference type="NCBI Taxonomy" id="42192"/>
    <lineage>
        <taxon>Eukaryota</taxon>
        <taxon>Metazoa</taxon>
        <taxon>Spiralia</taxon>
        <taxon>Lophotrochozoa</taxon>
        <taxon>Mollusca</taxon>
        <taxon>Bivalvia</taxon>
        <taxon>Autobranchia</taxon>
        <taxon>Pteriomorphia</taxon>
        <taxon>Mytilida</taxon>
        <taxon>Mytiloidea</taxon>
        <taxon>Mytilidae</taxon>
        <taxon>Mytilinae</taxon>
        <taxon>Mytilus</taxon>
    </lineage>
</organism>
<feature type="region of interest" description="Disordered" evidence="1">
    <location>
        <begin position="187"/>
        <end position="262"/>
    </location>
</feature>
<accession>A0A6J8DEF6</accession>
<gene>
    <name evidence="3" type="ORF">MCOR_39964</name>
</gene>
<dbReference type="PROSITE" id="PS50330">
    <property type="entry name" value="UIM"/>
    <property type="match status" value="1"/>
</dbReference>
<feature type="region of interest" description="Disordered" evidence="1">
    <location>
        <begin position="968"/>
        <end position="999"/>
    </location>
</feature>
<feature type="compositionally biased region" description="Pro residues" evidence="1">
    <location>
        <begin position="592"/>
        <end position="602"/>
    </location>
</feature>
<sequence>MVDTIYISNASSNNFYVKVFCDIEYKPAGKIAVGTNAGNIGGVGVQNLTSGVMQLTEASRVECSGKVKYSGIDTGNVSWKNGTLIIQLHNGRWSMNLEYDVSPGNSHKCIALSPGVIKKLICKAQLVIELQTGSSSMNFHLKPHGPKDEQDMKRVYEKLLNIQKLKDEPGIAKAEVRMTPTKQVISNYHADHHISPDTFTSVKSKDRKRSLEGDSDEEGKENSVKSKDRKRSLEGDSDEEGKENRTRNGSEKFLERAAEKSKLWRSSETTPIKFYGQSSAQSTYGTPFSSGRRPGLMPDPTPSKIPRLGNVNYSWMKPKLTAPSDTTQQQPNFHGFSNLGNTCYMNAILQSLVNLDTFTTDLLYGNKRILRTLESSSLYKCMVLVFNSRLKNVTDISKREYLRNLKQAISSSAKRFSGYQQHDAHEFLGQLLDQLKEEVTKISKSTPSPHRDNEETERTPHEYINPTVQNFEFEVLHGIKCENCGEQVTKEEQFNDLSVDMPRTRDSTNPRSLQDALELSLRKENIEYTCEKCNCNKAVVTHKFTKLPRVLVLHLKRYSYNMMMSRQAKAGQNITIPRYLTLQSHCEEETRPPYPTIPPPEPKSLTVPDSPLREKNENTPRRKLDVMNPAANPSNFRFKKSRALPDFNNDDEPSKASTQQTSTPYKKLKEEPEIITDRKLTLDDDFDDPELAKALELSLKEANDRNQGFLDEVDGMAEDGDLKKVLEMSRNDPESTVTDHDYDKQLGSMTEEEQIELAMKRSMMEFEMMHDSYTPEDIRKECSSEMMQDSYESQEIRKKYRSAVAEELFRDDDVRMNGVEDNCVTSKYFRTAQGSNIEDTKMSESSSGIKLENGCLPLKTCENKSTYELTENSYFHSNSSEVKCSQSKQISQNLNSNLSDSTIGEEKIQCNGVMFDADIKSEDEASNENEVMLISDNTDSETDKCSKIKSKNCTQSNSNLNVSDQCMEISDSDSDNQNTNNSNSQDGNQLTNMESKPKLSKDIENILMVDEMTSSDIRPLKTVDRPQLGKGISQEGTDIVDLFCKEEDDFLMEQWDKENYNPDGSLMKELEEILPRIDNEKGELPYSYRLVSVVNHIGSSSVVGHYVSDVYDIKKASWFSCDDSHVSRTTETDVRTKRERSGYIFFYLNKDIFDDLKDHYAVLANKKK</sequence>
<feature type="region of interest" description="Disordered" evidence="1">
    <location>
        <begin position="440"/>
        <end position="460"/>
    </location>
</feature>
<evidence type="ECO:0000313" key="4">
    <source>
        <dbReference type="Proteomes" id="UP000507470"/>
    </source>
</evidence>
<feature type="compositionally biased region" description="Basic and acidic residues" evidence="1">
    <location>
        <begin position="220"/>
        <end position="234"/>
    </location>
</feature>
<dbReference type="GO" id="GO:0005829">
    <property type="term" value="C:cytosol"/>
    <property type="evidence" value="ECO:0007669"/>
    <property type="project" value="TreeGrafter"/>
</dbReference>
<dbReference type="InterPro" id="IPR038765">
    <property type="entry name" value="Papain-like_cys_pep_sf"/>
</dbReference>
<evidence type="ECO:0000256" key="1">
    <source>
        <dbReference type="SAM" id="MobiDB-lite"/>
    </source>
</evidence>
<dbReference type="Proteomes" id="UP000507470">
    <property type="component" value="Unassembled WGS sequence"/>
</dbReference>
<dbReference type="GO" id="GO:0000082">
    <property type="term" value="P:G1/S transition of mitotic cell cycle"/>
    <property type="evidence" value="ECO:0007669"/>
    <property type="project" value="TreeGrafter"/>
</dbReference>
<feature type="compositionally biased region" description="Low complexity" evidence="1">
    <location>
        <begin position="975"/>
        <end position="989"/>
    </location>
</feature>
<dbReference type="EMBL" id="CACVKT020007209">
    <property type="protein sequence ID" value="CAC5406385.1"/>
    <property type="molecule type" value="Genomic_DNA"/>
</dbReference>
<dbReference type="Pfam" id="PF00443">
    <property type="entry name" value="UCH"/>
    <property type="match status" value="2"/>
</dbReference>
<keyword evidence="4" id="KW-1185">Reference proteome</keyword>
<feature type="region of interest" description="Disordered" evidence="1">
    <location>
        <begin position="275"/>
        <end position="303"/>
    </location>
</feature>
<dbReference type="PROSITE" id="PS00973">
    <property type="entry name" value="USP_2"/>
    <property type="match status" value="1"/>
</dbReference>
<dbReference type="InterPro" id="IPR028889">
    <property type="entry name" value="USP"/>
</dbReference>
<feature type="compositionally biased region" description="Polar residues" evidence="1">
    <location>
        <begin position="275"/>
        <end position="289"/>
    </location>
</feature>
<dbReference type="InterPro" id="IPR003903">
    <property type="entry name" value="UIM_dom"/>
</dbReference>
<proteinExistence type="predicted"/>
<feature type="domain" description="USP" evidence="2">
    <location>
        <begin position="334"/>
        <end position="1150"/>
    </location>
</feature>
<dbReference type="PROSITE" id="PS00972">
    <property type="entry name" value="USP_1"/>
    <property type="match status" value="1"/>
</dbReference>
<feature type="compositionally biased region" description="Polar residues" evidence="1">
    <location>
        <begin position="655"/>
        <end position="664"/>
    </location>
</feature>
<feature type="compositionally biased region" description="Basic and acidic residues" evidence="1">
    <location>
        <begin position="449"/>
        <end position="460"/>
    </location>
</feature>
<dbReference type="GO" id="GO:0016579">
    <property type="term" value="P:protein deubiquitination"/>
    <property type="evidence" value="ECO:0007669"/>
    <property type="project" value="InterPro"/>
</dbReference>
<dbReference type="CDD" id="cd02257">
    <property type="entry name" value="Peptidase_C19"/>
    <property type="match status" value="2"/>
</dbReference>
<feature type="compositionally biased region" description="Basic and acidic residues" evidence="1">
    <location>
        <begin position="611"/>
        <end position="625"/>
    </location>
</feature>
<dbReference type="PANTHER" id="PTHR24006">
    <property type="entry name" value="UBIQUITIN CARBOXYL-TERMINAL HYDROLASE"/>
    <property type="match status" value="1"/>
</dbReference>
<evidence type="ECO:0000259" key="2">
    <source>
        <dbReference type="PROSITE" id="PS50235"/>
    </source>
</evidence>
<dbReference type="OrthoDB" id="289038at2759"/>
<dbReference type="SMART" id="SM00726">
    <property type="entry name" value="UIM"/>
    <property type="match status" value="3"/>
</dbReference>
<dbReference type="PROSITE" id="PS50235">
    <property type="entry name" value="USP_3"/>
    <property type="match status" value="1"/>
</dbReference>
<feature type="compositionally biased region" description="Basic and acidic residues" evidence="1">
    <location>
        <begin position="242"/>
        <end position="262"/>
    </location>
</feature>
<dbReference type="GO" id="GO:0005634">
    <property type="term" value="C:nucleus"/>
    <property type="evidence" value="ECO:0007669"/>
    <property type="project" value="TreeGrafter"/>
</dbReference>